<dbReference type="GO" id="GO:0005886">
    <property type="term" value="C:plasma membrane"/>
    <property type="evidence" value="ECO:0007669"/>
    <property type="project" value="TreeGrafter"/>
</dbReference>
<dbReference type="RefSeq" id="WP_191616320.1">
    <property type="nucleotide sequence ID" value="NZ_JACYFG010000007.1"/>
</dbReference>
<feature type="transmembrane region" description="Helical" evidence="2">
    <location>
        <begin position="113"/>
        <end position="132"/>
    </location>
</feature>
<dbReference type="Gene3D" id="1.20.1250.20">
    <property type="entry name" value="MFS general substrate transporter like domains"/>
    <property type="match status" value="2"/>
</dbReference>
<evidence type="ECO:0000313" key="3">
    <source>
        <dbReference type="EMBL" id="MBD5779185.1"/>
    </source>
</evidence>
<feature type="transmembrane region" description="Helical" evidence="2">
    <location>
        <begin position="26"/>
        <end position="57"/>
    </location>
</feature>
<evidence type="ECO:0000256" key="2">
    <source>
        <dbReference type="SAM" id="Phobius"/>
    </source>
</evidence>
<dbReference type="AlphaFoldDB" id="A0A927F736"/>
<name>A0A927F736_9BACT</name>
<feature type="transmembrane region" description="Helical" evidence="2">
    <location>
        <begin position="235"/>
        <end position="255"/>
    </location>
</feature>
<organism evidence="3 4">
    <name type="scientific">Pelagicoccus enzymogenes</name>
    <dbReference type="NCBI Taxonomy" id="2773457"/>
    <lineage>
        <taxon>Bacteria</taxon>
        <taxon>Pseudomonadati</taxon>
        <taxon>Verrucomicrobiota</taxon>
        <taxon>Opitutia</taxon>
        <taxon>Puniceicoccales</taxon>
        <taxon>Pelagicoccaceae</taxon>
        <taxon>Pelagicoccus</taxon>
    </lineage>
</organism>
<feature type="transmembrane region" description="Helical" evidence="2">
    <location>
        <begin position="342"/>
        <end position="361"/>
    </location>
</feature>
<dbReference type="InterPro" id="IPR001927">
    <property type="entry name" value="Na/Gal_symport"/>
</dbReference>
<dbReference type="EMBL" id="JACYFG010000007">
    <property type="protein sequence ID" value="MBD5779185.1"/>
    <property type="molecule type" value="Genomic_DNA"/>
</dbReference>
<accession>A0A927F736</accession>
<dbReference type="GO" id="GO:0006814">
    <property type="term" value="P:sodium ion transport"/>
    <property type="evidence" value="ECO:0007669"/>
    <property type="project" value="InterPro"/>
</dbReference>
<dbReference type="PANTHER" id="PTHR11328">
    <property type="entry name" value="MAJOR FACILITATOR SUPERFAMILY DOMAIN-CONTAINING PROTEIN"/>
    <property type="match status" value="1"/>
</dbReference>
<dbReference type="SUPFAM" id="SSF103473">
    <property type="entry name" value="MFS general substrate transporter"/>
    <property type="match status" value="1"/>
</dbReference>
<feature type="transmembrane region" description="Helical" evidence="2">
    <location>
        <begin position="84"/>
        <end position="101"/>
    </location>
</feature>
<keyword evidence="2" id="KW-0472">Membrane</keyword>
<evidence type="ECO:0000313" key="4">
    <source>
        <dbReference type="Proteomes" id="UP000622317"/>
    </source>
</evidence>
<reference evidence="3" key="1">
    <citation type="submission" date="2020-09" db="EMBL/GenBank/DDBJ databases">
        <title>Pelagicoccus enzymogenes sp. nov. with an EPS production, isolated from marine sediment.</title>
        <authorList>
            <person name="Feng X."/>
        </authorList>
    </citation>
    <scope>NUCLEOTIDE SEQUENCE</scope>
    <source>
        <strain evidence="3">NFK12</strain>
    </source>
</reference>
<dbReference type="CDD" id="cd17332">
    <property type="entry name" value="MFS_MelB_like"/>
    <property type="match status" value="1"/>
</dbReference>
<feature type="transmembrane region" description="Helical" evidence="2">
    <location>
        <begin position="409"/>
        <end position="436"/>
    </location>
</feature>
<dbReference type="Proteomes" id="UP000622317">
    <property type="component" value="Unassembled WGS sequence"/>
</dbReference>
<protein>
    <submittedName>
        <fullName evidence="3">MFS transporter</fullName>
    </submittedName>
</protein>
<evidence type="ECO:0000256" key="1">
    <source>
        <dbReference type="ARBA" id="ARBA00009617"/>
    </source>
</evidence>
<dbReference type="InterPro" id="IPR036259">
    <property type="entry name" value="MFS_trans_sf"/>
</dbReference>
<feature type="transmembrane region" description="Helical" evidence="2">
    <location>
        <begin position="311"/>
        <end position="330"/>
    </location>
</feature>
<sequence length="497" mass="54687">MSTNASTKLSFREKAGYSLGDASANFIFQMFIVFPTAFYVDVMGISAAAMGTMLLLVRFSDAITDPIMGYIADRTNTRWGKFRPWLLWSAIPFALLFWVAFTVPEGMSDSGRLWYAAITYTVLMMAYTMNNVPYSALNGVMTSDGIERTSVSSYRFFAAMVAAFFVQGFTLPLVDKLGDGDDAKGWSLTIGIMAVTSIIFFVISFFSVKERVQPPKNQKPDLTQDFRDILKNRPWLAMFGMTLFVFITLALRGNAGYVHAKYYLDPDALRAFIDSLGLVATPEALQNQGIGFWILDLFGLIITPEASPTSVGFSLFNMIGSLVSIIGVLAAKPLARLFGKKAVFTVGLALAAMFQSLYFFIGPEDISMILLLTLLTSMSYGPTIPLLWAMIADTADYGEWKHGRRSTGFVFAGMVFALKAGLGIGGALAGWLLAMYGYTPETASQPEVQLGIRKLLGFYSGGFFGVGVLFMLFYPITKKVAHTMEEELKLRHSTQDA</sequence>
<dbReference type="InterPro" id="IPR039672">
    <property type="entry name" value="MFS_2"/>
</dbReference>
<keyword evidence="2" id="KW-0812">Transmembrane</keyword>
<comment type="similarity">
    <text evidence="1">Belongs to the sodium:galactoside symporter (TC 2.A.2) family.</text>
</comment>
<feature type="transmembrane region" description="Helical" evidence="2">
    <location>
        <begin position="367"/>
        <end position="388"/>
    </location>
</feature>
<proteinExistence type="inferred from homology"/>
<feature type="transmembrane region" description="Helical" evidence="2">
    <location>
        <begin position="456"/>
        <end position="474"/>
    </location>
</feature>
<keyword evidence="4" id="KW-1185">Reference proteome</keyword>
<gene>
    <name evidence="3" type="ORF">IEN85_06740</name>
</gene>
<dbReference type="GO" id="GO:0008643">
    <property type="term" value="P:carbohydrate transport"/>
    <property type="evidence" value="ECO:0007669"/>
    <property type="project" value="InterPro"/>
</dbReference>
<keyword evidence="2" id="KW-1133">Transmembrane helix</keyword>
<dbReference type="NCBIfam" id="TIGR00792">
    <property type="entry name" value="gph"/>
    <property type="match status" value="1"/>
</dbReference>
<dbReference type="Pfam" id="PF13347">
    <property type="entry name" value="MFS_2"/>
    <property type="match status" value="2"/>
</dbReference>
<feature type="transmembrane region" description="Helical" evidence="2">
    <location>
        <begin position="186"/>
        <end position="208"/>
    </location>
</feature>
<feature type="transmembrane region" description="Helical" evidence="2">
    <location>
        <begin position="153"/>
        <end position="174"/>
    </location>
</feature>
<dbReference type="PANTHER" id="PTHR11328:SF24">
    <property type="entry name" value="MAJOR FACILITATOR SUPERFAMILY (MFS) PROFILE DOMAIN-CONTAINING PROTEIN"/>
    <property type="match status" value="1"/>
</dbReference>
<comment type="caution">
    <text evidence="3">The sequence shown here is derived from an EMBL/GenBank/DDBJ whole genome shotgun (WGS) entry which is preliminary data.</text>
</comment>
<dbReference type="GO" id="GO:0015293">
    <property type="term" value="F:symporter activity"/>
    <property type="evidence" value="ECO:0007669"/>
    <property type="project" value="InterPro"/>
</dbReference>